<accession>A0AAD7S616</accession>
<evidence type="ECO:0000313" key="2">
    <source>
        <dbReference type="EMBL" id="KAJ8396631.1"/>
    </source>
</evidence>
<name>A0AAD7S616_9TELE</name>
<feature type="region of interest" description="Disordered" evidence="1">
    <location>
        <begin position="29"/>
        <end position="79"/>
    </location>
</feature>
<gene>
    <name evidence="2" type="ORF">AAFF_G00016970</name>
</gene>
<evidence type="ECO:0000256" key="1">
    <source>
        <dbReference type="SAM" id="MobiDB-lite"/>
    </source>
</evidence>
<dbReference type="EMBL" id="JAINUG010000105">
    <property type="protein sequence ID" value="KAJ8396631.1"/>
    <property type="molecule type" value="Genomic_DNA"/>
</dbReference>
<keyword evidence="3" id="KW-1185">Reference proteome</keyword>
<sequence length="79" mass="8727">MACTNLHLSQSRPRGDLLIASCSPISVSKSRQKQLFMTRAAATPEASDSHRDRSGQRRQGRRPVEEAKPRHGRTDKAGS</sequence>
<proteinExistence type="predicted"/>
<reference evidence="2" key="1">
    <citation type="journal article" date="2023" name="Science">
        <title>Genome structures resolve the early diversification of teleost fishes.</title>
        <authorList>
            <person name="Parey E."/>
            <person name="Louis A."/>
            <person name="Montfort J."/>
            <person name="Bouchez O."/>
            <person name="Roques C."/>
            <person name="Iampietro C."/>
            <person name="Lluch J."/>
            <person name="Castinel A."/>
            <person name="Donnadieu C."/>
            <person name="Desvignes T."/>
            <person name="Floi Bucao C."/>
            <person name="Jouanno E."/>
            <person name="Wen M."/>
            <person name="Mejri S."/>
            <person name="Dirks R."/>
            <person name="Jansen H."/>
            <person name="Henkel C."/>
            <person name="Chen W.J."/>
            <person name="Zahm M."/>
            <person name="Cabau C."/>
            <person name="Klopp C."/>
            <person name="Thompson A.W."/>
            <person name="Robinson-Rechavi M."/>
            <person name="Braasch I."/>
            <person name="Lecointre G."/>
            <person name="Bobe J."/>
            <person name="Postlethwait J.H."/>
            <person name="Berthelot C."/>
            <person name="Roest Crollius H."/>
            <person name="Guiguen Y."/>
        </authorList>
    </citation>
    <scope>NUCLEOTIDE SEQUENCE</scope>
    <source>
        <strain evidence="2">NC1722</strain>
    </source>
</reference>
<organism evidence="2 3">
    <name type="scientific">Aldrovandia affinis</name>
    <dbReference type="NCBI Taxonomy" id="143900"/>
    <lineage>
        <taxon>Eukaryota</taxon>
        <taxon>Metazoa</taxon>
        <taxon>Chordata</taxon>
        <taxon>Craniata</taxon>
        <taxon>Vertebrata</taxon>
        <taxon>Euteleostomi</taxon>
        <taxon>Actinopterygii</taxon>
        <taxon>Neopterygii</taxon>
        <taxon>Teleostei</taxon>
        <taxon>Notacanthiformes</taxon>
        <taxon>Halosauridae</taxon>
        <taxon>Aldrovandia</taxon>
    </lineage>
</organism>
<protein>
    <submittedName>
        <fullName evidence="2">Uncharacterized protein</fullName>
    </submittedName>
</protein>
<comment type="caution">
    <text evidence="2">The sequence shown here is derived from an EMBL/GenBank/DDBJ whole genome shotgun (WGS) entry which is preliminary data.</text>
</comment>
<evidence type="ECO:0000313" key="3">
    <source>
        <dbReference type="Proteomes" id="UP001221898"/>
    </source>
</evidence>
<feature type="compositionally biased region" description="Basic and acidic residues" evidence="1">
    <location>
        <begin position="62"/>
        <end position="79"/>
    </location>
</feature>
<dbReference type="Proteomes" id="UP001221898">
    <property type="component" value="Unassembled WGS sequence"/>
</dbReference>
<dbReference type="AlphaFoldDB" id="A0AAD7S616"/>